<dbReference type="InterPro" id="IPR047650">
    <property type="entry name" value="Transpos_IS110"/>
</dbReference>
<evidence type="ECO:0000313" key="3">
    <source>
        <dbReference type="Proteomes" id="UP000076770"/>
    </source>
</evidence>
<dbReference type="PATRIC" id="fig|2287.9.peg.1759"/>
<organism evidence="2 3">
    <name type="scientific">Saccharolobus solfataricus</name>
    <name type="common">Sulfolobus solfataricus</name>
    <dbReference type="NCBI Taxonomy" id="2287"/>
    <lineage>
        <taxon>Archaea</taxon>
        <taxon>Thermoproteota</taxon>
        <taxon>Thermoprotei</taxon>
        <taxon>Sulfolobales</taxon>
        <taxon>Sulfolobaceae</taxon>
        <taxon>Saccharolobus</taxon>
    </lineage>
</organism>
<dbReference type="EMBL" id="LT549890">
    <property type="protein sequence ID" value="SAI85234.1"/>
    <property type="molecule type" value="Genomic_DNA"/>
</dbReference>
<sequence>MISAATIYAEFGDVSRFSSSKAARAYAGFAPRTKQSGESESHSGMGNKYLRRAFFLVARVARKSERFKEYYDRLVSKWKSATKLVLLVGSLLVFVITL</sequence>
<dbReference type="Pfam" id="PF02371">
    <property type="entry name" value="Transposase_20"/>
    <property type="match status" value="1"/>
</dbReference>
<dbReference type="GO" id="GO:0003677">
    <property type="term" value="F:DNA binding"/>
    <property type="evidence" value="ECO:0007669"/>
    <property type="project" value="InterPro"/>
</dbReference>
<reference evidence="3" key="1">
    <citation type="submission" date="2016-04" db="EMBL/GenBank/DDBJ databases">
        <authorList>
            <person name="Shah S.A."/>
            <person name="Garrett R.A."/>
        </authorList>
    </citation>
    <scope>NUCLEOTIDE SEQUENCE [LARGE SCALE GENOMIC DNA]</scope>
    <source>
        <strain evidence="3">ATCC 35091 / DSM 1616 / JCM 8930 / NBRC 15331 / P1</strain>
    </source>
</reference>
<dbReference type="PANTHER" id="PTHR33055:SF17">
    <property type="entry name" value="THIRD ORF IN TRANSPOSON ISC1491"/>
    <property type="match status" value="1"/>
</dbReference>
<feature type="domain" description="Transposase IS116/IS110/IS902 C-terminal" evidence="1">
    <location>
        <begin position="2"/>
        <end position="71"/>
    </location>
</feature>
<dbReference type="GO" id="GO:0004803">
    <property type="term" value="F:transposase activity"/>
    <property type="evidence" value="ECO:0007669"/>
    <property type="project" value="InterPro"/>
</dbReference>
<gene>
    <name evidence="2" type="ORF">SSOP1_1680</name>
</gene>
<dbReference type="AlphaFoldDB" id="A0A157T1E8"/>
<evidence type="ECO:0000313" key="2">
    <source>
        <dbReference type="EMBL" id="SAI85234.1"/>
    </source>
</evidence>
<protein>
    <submittedName>
        <fullName evidence="2">ORF2 in transposon ISC1491</fullName>
    </submittedName>
</protein>
<evidence type="ECO:0000259" key="1">
    <source>
        <dbReference type="Pfam" id="PF02371"/>
    </source>
</evidence>
<accession>A0A157T1E8</accession>
<name>A0A157T1E8_SACSO</name>
<dbReference type="GO" id="GO:0006313">
    <property type="term" value="P:DNA transposition"/>
    <property type="evidence" value="ECO:0007669"/>
    <property type="project" value="InterPro"/>
</dbReference>
<dbReference type="PANTHER" id="PTHR33055">
    <property type="entry name" value="TRANSPOSASE FOR INSERTION SEQUENCE ELEMENT IS1111A"/>
    <property type="match status" value="1"/>
</dbReference>
<proteinExistence type="predicted"/>
<dbReference type="InterPro" id="IPR003346">
    <property type="entry name" value="Transposase_20"/>
</dbReference>
<dbReference type="Proteomes" id="UP000076770">
    <property type="component" value="Chromosome i"/>
</dbReference>